<dbReference type="PANTHER" id="PTHR42951">
    <property type="entry name" value="METALLO-BETA-LACTAMASE DOMAIN-CONTAINING"/>
    <property type="match status" value="1"/>
</dbReference>
<evidence type="ECO:0000313" key="3">
    <source>
        <dbReference type="Proteomes" id="UP000219412"/>
    </source>
</evidence>
<dbReference type="Pfam" id="PF00753">
    <property type="entry name" value="Lactamase_B"/>
    <property type="match status" value="1"/>
</dbReference>
<dbReference type="InterPro" id="IPR001279">
    <property type="entry name" value="Metallo-B-lactamas"/>
</dbReference>
<accession>A0A285UPQ2</accession>
<dbReference type="GO" id="GO:0016787">
    <property type="term" value="F:hydrolase activity"/>
    <property type="evidence" value="ECO:0007669"/>
    <property type="project" value="UniProtKB-KW"/>
</dbReference>
<feature type="domain" description="Metallo-beta-lactamase" evidence="1">
    <location>
        <begin position="37"/>
        <end position="249"/>
    </location>
</feature>
<dbReference type="OrthoDB" id="9802248at2"/>
<sequence length="284" mass="31409">MDKMKYGDDYKALPVTSVNSGKGVEVLPDLYQYTVQIVNMVFYGKPESGDGDYVIIDAGMPKSSEDIIEEAEKRFGTESKPKAIILTHGHFDHVGAVIELVEHWNVPVYAHKEELPYLTGKEDYPKPDPSVDGGMVPKMAPAFPRKAIDLGTNVQALPEDGSVPHMPGFEWIHTPGHSAGHVSLFRKEDGALISGDAFVTVKQDSLYNVLSQKENIYGPPRYLTTDWDLAYQSVKKLYDLTPKYAITGHGPPLTGKELGTQLGELVQNFDDIAKPKKGKYVDDE</sequence>
<protein>
    <submittedName>
        <fullName evidence="2">Glyoxylase-like metal-dependent hydrolase (Beta-lactamase superfamily II)</fullName>
    </submittedName>
</protein>
<dbReference type="CDD" id="cd07721">
    <property type="entry name" value="yflN-like_MBL-fold"/>
    <property type="match status" value="1"/>
</dbReference>
<dbReference type="SUPFAM" id="SSF56281">
    <property type="entry name" value="Metallo-hydrolase/oxidoreductase"/>
    <property type="match status" value="1"/>
</dbReference>
<proteinExistence type="predicted"/>
<name>A0A285UPQ2_9STAP</name>
<gene>
    <name evidence="2" type="ORF">SAMN05878391_2139</name>
</gene>
<dbReference type="RefSeq" id="WP_097041908.1">
    <property type="nucleotide sequence ID" value="NZ_OBQF01000005.1"/>
</dbReference>
<dbReference type="InterPro" id="IPR036866">
    <property type="entry name" value="RibonucZ/Hydroxyglut_hydro"/>
</dbReference>
<evidence type="ECO:0000259" key="1">
    <source>
        <dbReference type="SMART" id="SM00849"/>
    </source>
</evidence>
<reference evidence="3" key="1">
    <citation type="submission" date="2017-08" db="EMBL/GenBank/DDBJ databases">
        <authorList>
            <person name="Varghese N."/>
            <person name="Submissions S."/>
        </authorList>
    </citation>
    <scope>NUCLEOTIDE SEQUENCE [LARGE SCALE GENOMIC DNA]</scope>
    <source>
        <strain evidence="3">DSM 23173</strain>
    </source>
</reference>
<keyword evidence="3" id="KW-1185">Reference proteome</keyword>
<keyword evidence="2" id="KW-0378">Hydrolase</keyword>
<dbReference type="SMART" id="SM00849">
    <property type="entry name" value="Lactamase_B"/>
    <property type="match status" value="1"/>
</dbReference>
<dbReference type="EMBL" id="OBQF01000005">
    <property type="protein sequence ID" value="SOC43864.1"/>
    <property type="molecule type" value="Genomic_DNA"/>
</dbReference>
<dbReference type="PANTHER" id="PTHR42951:SF17">
    <property type="entry name" value="METALLO-BETA-LACTAMASE DOMAIN-CONTAINING PROTEIN"/>
    <property type="match status" value="1"/>
</dbReference>
<dbReference type="Proteomes" id="UP000219412">
    <property type="component" value="Unassembled WGS sequence"/>
</dbReference>
<organism evidence="2 3">
    <name type="scientific">Salinicoccus kekensis</name>
    <dbReference type="NCBI Taxonomy" id="714307"/>
    <lineage>
        <taxon>Bacteria</taxon>
        <taxon>Bacillati</taxon>
        <taxon>Bacillota</taxon>
        <taxon>Bacilli</taxon>
        <taxon>Bacillales</taxon>
        <taxon>Staphylococcaceae</taxon>
        <taxon>Salinicoccus</taxon>
    </lineage>
</organism>
<evidence type="ECO:0000313" key="2">
    <source>
        <dbReference type="EMBL" id="SOC43864.1"/>
    </source>
</evidence>
<dbReference type="InterPro" id="IPR050855">
    <property type="entry name" value="NDM-1-like"/>
</dbReference>
<dbReference type="AlphaFoldDB" id="A0A285UPQ2"/>
<dbReference type="Gene3D" id="3.60.15.10">
    <property type="entry name" value="Ribonuclease Z/Hydroxyacylglutathione hydrolase-like"/>
    <property type="match status" value="1"/>
</dbReference>